<dbReference type="AlphaFoldDB" id="A0A4V5B2P2"/>
<reference evidence="3 5" key="2">
    <citation type="submission" date="2018-12" db="EMBL/GenBank/DDBJ databases">
        <title>Food and Water Safety Consortium.</title>
        <authorList>
            <person name="Tyson S."/>
            <person name="Peterson C.-L."/>
            <person name="Olson A."/>
            <person name="Tyler S."/>
            <person name="Cabral J."/>
            <person name="Lynch T."/>
            <person name="Knox N."/>
            <person name="Van Domselaar G."/>
            <person name="Graham M."/>
        </authorList>
    </citation>
    <scope>NUCLEOTIDE SEQUENCE [LARGE SCALE GENOMIC DNA]</scope>
    <source>
        <strain evidence="3 5">FWSEC0384</strain>
    </source>
</reference>
<dbReference type="Proteomes" id="UP000460654">
    <property type="component" value="Unassembled WGS sequence"/>
</dbReference>
<sequence length="99" mass="11049">MKLKIVAVVVTGLLAANVAHAAEVYNKDGNKLDLYGKVTALRYFTDDKRDDGDKTYARLGFKGETQINDQMIGFGHWEYDFKGYNDEANGSRGKNLLLS</sequence>
<dbReference type="InterPro" id="IPR001702">
    <property type="entry name" value="Porin_Gram-ve"/>
</dbReference>
<comment type="caution">
    <text evidence="4">The sequence shown here is derived from an EMBL/GenBank/DDBJ whole genome shotgun (WGS) entry which is preliminary data.</text>
</comment>
<dbReference type="SUPFAM" id="SSF56935">
    <property type="entry name" value="Porins"/>
    <property type="match status" value="1"/>
</dbReference>
<evidence type="ECO:0000313" key="6">
    <source>
        <dbReference type="Proteomes" id="UP000460654"/>
    </source>
</evidence>
<reference evidence="4 6" key="1">
    <citation type="submission" date="2018-09" db="EMBL/GenBank/DDBJ databases">
        <title>Persistent metagenomic signatures of early life antibiotic treatment in the infant gut microbiota and resistome.</title>
        <authorList>
            <person name="Gasparrini A.J."/>
        </authorList>
    </citation>
    <scope>NUCLEOTIDE SEQUENCE [LARGE SCALE GENOMIC DNA]</scope>
    <source>
        <strain evidence="4 6">T0181B.E-10</strain>
    </source>
</reference>
<feature type="chain" id="PRO_5042374632" evidence="2">
    <location>
        <begin position="22"/>
        <end position="99"/>
    </location>
</feature>
<gene>
    <name evidence="3" type="ORF">C9160_22375</name>
    <name evidence="4" type="ORF">D4N09_26295</name>
</gene>
<dbReference type="EMBL" id="QYOH01000148">
    <property type="protein sequence ID" value="TXU28478.1"/>
    <property type="molecule type" value="Genomic_DNA"/>
</dbReference>
<evidence type="ECO:0000313" key="5">
    <source>
        <dbReference type="Proteomes" id="UP000306700"/>
    </source>
</evidence>
<dbReference type="PRINTS" id="PR00183">
    <property type="entry name" value="ECOLIPORIN"/>
</dbReference>
<proteinExistence type="predicted"/>
<evidence type="ECO:0000313" key="3">
    <source>
        <dbReference type="EMBL" id="TJH17565.1"/>
    </source>
</evidence>
<dbReference type="GO" id="GO:0009279">
    <property type="term" value="C:cell outer membrane"/>
    <property type="evidence" value="ECO:0007669"/>
    <property type="project" value="InterPro"/>
</dbReference>
<evidence type="ECO:0000313" key="4">
    <source>
        <dbReference type="EMBL" id="TXU28478.1"/>
    </source>
</evidence>
<accession>A0A4V5B2P2</accession>
<dbReference type="Pfam" id="PF00267">
    <property type="entry name" value="Porin_1"/>
    <property type="match status" value="1"/>
</dbReference>
<dbReference type="InterPro" id="IPR001897">
    <property type="entry name" value="Porin_gammaproteobac"/>
</dbReference>
<dbReference type="GO" id="GO:0015288">
    <property type="term" value="F:porin activity"/>
    <property type="evidence" value="ECO:0007669"/>
    <property type="project" value="InterPro"/>
</dbReference>
<keyword evidence="1 2" id="KW-0732">Signal</keyword>
<dbReference type="InterPro" id="IPR023614">
    <property type="entry name" value="Porin_dom_sf"/>
</dbReference>
<dbReference type="GO" id="GO:0034220">
    <property type="term" value="P:monoatomic ion transmembrane transport"/>
    <property type="evidence" value="ECO:0007669"/>
    <property type="project" value="InterPro"/>
</dbReference>
<dbReference type="Proteomes" id="UP000306700">
    <property type="component" value="Unassembled WGS sequence"/>
</dbReference>
<organism evidence="4 6">
    <name type="scientific">Escherichia coli</name>
    <dbReference type="NCBI Taxonomy" id="562"/>
    <lineage>
        <taxon>Bacteria</taxon>
        <taxon>Pseudomonadati</taxon>
        <taxon>Pseudomonadota</taxon>
        <taxon>Gammaproteobacteria</taxon>
        <taxon>Enterobacterales</taxon>
        <taxon>Enterobacteriaceae</taxon>
        <taxon>Escherichia</taxon>
    </lineage>
</organism>
<evidence type="ECO:0000256" key="2">
    <source>
        <dbReference type="SAM" id="SignalP"/>
    </source>
</evidence>
<dbReference type="InterPro" id="IPR050298">
    <property type="entry name" value="Gram-neg_bact_OMP"/>
</dbReference>
<dbReference type="PANTHER" id="PTHR34501">
    <property type="entry name" value="PROTEIN YDDL-RELATED"/>
    <property type="match status" value="1"/>
</dbReference>
<protein>
    <submittedName>
        <fullName evidence="4">Uncharacterized protein</fullName>
    </submittedName>
</protein>
<name>A0A4V5B2P2_ECOLX</name>
<dbReference type="PANTHER" id="PTHR34501:SF2">
    <property type="entry name" value="OUTER MEMBRANE PORIN F-RELATED"/>
    <property type="match status" value="1"/>
</dbReference>
<dbReference type="EMBL" id="RRNI01000034">
    <property type="protein sequence ID" value="TJH17565.1"/>
    <property type="molecule type" value="Genomic_DNA"/>
</dbReference>
<dbReference type="Gene3D" id="2.40.160.10">
    <property type="entry name" value="Porin"/>
    <property type="match status" value="1"/>
</dbReference>
<feature type="signal peptide" evidence="2">
    <location>
        <begin position="1"/>
        <end position="21"/>
    </location>
</feature>
<evidence type="ECO:0000256" key="1">
    <source>
        <dbReference type="ARBA" id="ARBA00022729"/>
    </source>
</evidence>